<keyword evidence="2" id="KW-1185">Reference proteome</keyword>
<keyword evidence="1" id="KW-0614">Plasmid</keyword>
<dbReference type="KEGG" id="dra:DR_B0070"/>
<accession>Q9RZQ0</accession>
<dbReference type="PIR" id="G75625">
    <property type="entry name" value="G75625"/>
</dbReference>
<evidence type="ECO:0000313" key="2">
    <source>
        <dbReference type="Proteomes" id="UP000002524"/>
    </source>
</evidence>
<dbReference type="AlphaFoldDB" id="Q9RZQ0"/>
<evidence type="ECO:0000313" key="1">
    <source>
        <dbReference type="EMBL" id="AAF12647.1"/>
    </source>
</evidence>
<geneLocation type="plasmid" evidence="2">
    <name>megaplasmid MP1</name>
</geneLocation>
<dbReference type="EMBL" id="AE001826">
    <property type="protein sequence ID" value="AAF12647.1"/>
    <property type="molecule type" value="Genomic_DNA"/>
</dbReference>
<proteinExistence type="predicted"/>
<dbReference type="EnsemblBacteria" id="AAF12647">
    <property type="protein sequence ID" value="AAF12647"/>
    <property type="gene ID" value="DR_B0070"/>
</dbReference>
<dbReference type="InterPro" id="IPR027417">
    <property type="entry name" value="P-loop_NTPase"/>
</dbReference>
<dbReference type="Gene3D" id="3.40.50.300">
    <property type="entry name" value="P-loop containing nucleotide triphosphate hydrolases"/>
    <property type="match status" value="1"/>
</dbReference>
<organism evidence="1 2">
    <name type="scientific">Deinococcus radiodurans (strain ATCC 13939 / DSM 20539 / JCM 16871 / CCUG 27074 / LMG 4051 / NBRC 15346 / NCIMB 9279 / VKM B-1422 / R1)</name>
    <dbReference type="NCBI Taxonomy" id="243230"/>
    <lineage>
        <taxon>Bacteria</taxon>
        <taxon>Thermotogati</taxon>
        <taxon>Deinococcota</taxon>
        <taxon>Deinococci</taxon>
        <taxon>Deinococcales</taxon>
        <taxon>Deinococcaceae</taxon>
        <taxon>Deinococcus</taxon>
    </lineage>
</organism>
<dbReference type="HOGENOM" id="CLU_968817_0_0_0"/>
<sequence>MTWLSLGLDLETARLPTELERQLQERWQTVSLVDTPLKVMCFPGELPPQPDVPAQQIMVSNTVLDIWAQGDELWLGNHLHLQLAAAPRLTVHLAAPSEAAWLLALAELQRLSGWLPLHAATVARESRAVGITGVSGAGKSTAALRLAAAGLSVLAEDQTWVHAGSGRVLGLDRFLRTYPDSLDRFAPGLRAAAQGQDAYGKWMVPLTPPTTPATLDTLLVFGLPHHPSRADSVQALWECTGVPLLARTRQASAQAVNELLRRLTVQGTTREKVIEQTEEMLLKKQAG</sequence>
<dbReference type="Proteomes" id="UP000002524">
    <property type="component" value="Plasmid MP1"/>
</dbReference>
<reference evidence="1 2" key="1">
    <citation type="journal article" date="1999" name="Science">
        <title>Genome sequence of the radioresistant bacterium Deinococcus radiodurans R1.</title>
        <authorList>
            <person name="White O."/>
            <person name="Eisen J.A."/>
            <person name="Heidelberg J.F."/>
            <person name="Hickey E.K."/>
            <person name="Peterson J.D."/>
            <person name="Dodson R.J."/>
            <person name="Haft D.H."/>
            <person name="Gwinn M.L."/>
            <person name="Nelson W.C."/>
            <person name="Richardson D.L."/>
            <person name="Moffat K.S."/>
            <person name="Qin H."/>
            <person name="Jiang L."/>
            <person name="Pamphile W."/>
            <person name="Crosby M."/>
            <person name="Shen M."/>
            <person name="Vamathevan J.J."/>
            <person name="Lam P."/>
            <person name="McDonald L."/>
            <person name="Utterback T."/>
            <person name="Zalewski C."/>
            <person name="Makarova K.S."/>
            <person name="Aravind L."/>
            <person name="Daly M.J."/>
            <person name="Minton K.W."/>
            <person name="Fleischmann R.D."/>
            <person name="Ketchum K.A."/>
            <person name="Nelson K.E."/>
            <person name="Salzberg S."/>
            <person name="Smith H.O."/>
            <person name="Venter J.C."/>
            <person name="Fraser C.M."/>
        </authorList>
    </citation>
    <scope>NUCLEOTIDE SEQUENCE [LARGE SCALE GENOMIC DNA]</scope>
    <source>
        <strain evidence="2">ATCC 13939 / DSM 20539 / JCM 16871 / LMG 4051 / NBRC 15346 / NCIMB 9279 / R1 / VKM B-1422</strain>
    </source>
</reference>
<dbReference type="RefSeq" id="WP_010884063.1">
    <property type="nucleotide sequence ID" value="NC_000958.1"/>
</dbReference>
<dbReference type="GeneID" id="69519320"/>
<dbReference type="OrthoDB" id="63904at2"/>
<evidence type="ECO:0008006" key="3">
    <source>
        <dbReference type="Google" id="ProtNLM"/>
    </source>
</evidence>
<gene>
    <name evidence="1" type="ordered locus">DR_B0070</name>
</gene>
<dbReference type="InParanoid" id="Q9RZQ0"/>
<dbReference type="SUPFAM" id="SSF53795">
    <property type="entry name" value="PEP carboxykinase-like"/>
    <property type="match status" value="1"/>
</dbReference>
<dbReference type="PATRIC" id="fig|243230.17.peg.68"/>
<protein>
    <recommendedName>
        <fullName evidence="3">HPr kinase/phosphorylase C-terminal domain-containing protein</fullName>
    </recommendedName>
</protein>
<name>Q9RZQ0_DEIRA</name>